<keyword evidence="7" id="KW-1185">Reference proteome</keyword>
<evidence type="ECO:0000256" key="4">
    <source>
        <dbReference type="SAM" id="MobiDB-lite"/>
    </source>
</evidence>
<dbReference type="Proteomes" id="UP000433101">
    <property type="component" value="Unassembled WGS sequence"/>
</dbReference>
<dbReference type="PANTHER" id="PTHR33154">
    <property type="entry name" value="TRANSCRIPTIONAL REGULATOR, ARSR FAMILY"/>
    <property type="match status" value="1"/>
</dbReference>
<dbReference type="CDD" id="cd00090">
    <property type="entry name" value="HTH_ARSR"/>
    <property type="match status" value="1"/>
</dbReference>
<comment type="caution">
    <text evidence="6">The sequence shown here is derived from an EMBL/GenBank/DDBJ whole genome shotgun (WGS) entry which is preliminary data.</text>
</comment>
<dbReference type="InterPro" id="IPR036388">
    <property type="entry name" value="WH-like_DNA-bd_sf"/>
</dbReference>
<keyword evidence="1" id="KW-0805">Transcription regulation</keyword>
<evidence type="ECO:0000256" key="2">
    <source>
        <dbReference type="ARBA" id="ARBA00023125"/>
    </source>
</evidence>
<dbReference type="GO" id="GO:0003677">
    <property type="term" value="F:DNA binding"/>
    <property type="evidence" value="ECO:0007669"/>
    <property type="project" value="UniProtKB-KW"/>
</dbReference>
<feature type="region of interest" description="Disordered" evidence="4">
    <location>
        <begin position="105"/>
        <end position="135"/>
    </location>
</feature>
<dbReference type="NCBIfam" id="NF033788">
    <property type="entry name" value="HTH_metalloreg"/>
    <property type="match status" value="1"/>
</dbReference>
<evidence type="ECO:0000313" key="6">
    <source>
        <dbReference type="EMBL" id="MXN64315.1"/>
    </source>
</evidence>
<feature type="domain" description="HTH arsR-type" evidence="5">
    <location>
        <begin position="9"/>
        <end position="104"/>
    </location>
</feature>
<evidence type="ECO:0000259" key="5">
    <source>
        <dbReference type="PROSITE" id="PS50987"/>
    </source>
</evidence>
<dbReference type="InterPro" id="IPR036390">
    <property type="entry name" value="WH_DNA-bd_sf"/>
</dbReference>
<dbReference type="PANTHER" id="PTHR33154:SF15">
    <property type="entry name" value="REGULATORY PROTEIN ARSR"/>
    <property type="match status" value="1"/>
</dbReference>
<organism evidence="6 7">
    <name type="scientific">Stappia sediminis</name>
    <dbReference type="NCBI Taxonomy" id="2692190"/>
    <lineage>
        <taxon>Bacteria</taxon>
        <taxon>Pseudomonadati</taxon>
        <taxon>Pseudomonadota</taxon>
        <taxon>Alphaproteobacteria</taxon>
        <taxon>Hyphomicrobiales</taxon>
        <taxon>Stappiaceae</taxon>
        <taxon>Stappia</taxon>
    </lineage>
</organism>
<name>A0A7X3LSK9_9HYPH</name>
<dbReference type="AlphaFoldDB" id="A0A7X3LSK9"/>
<dbReference type="InterPro" id="IPR001845">
    <property type="entry name" value="HTH_ArsR_DNA-bd_dom"/>
</dbReference>
<dbReference type="GO" id="GO:0003700">
    <property type="term" value="F:DNA-binding transcription factor activity"/>
    <property type="evidence" value="ECO:0007669"/>
    <property type="project" value="InterPro"/>
</dbReference>
<dbReference type="InterPro" id="IPR051081">
    <property type="entry name" value="HTH_MetalResp_TranReg"/>
</dbReference>
<accession>A0A7X3LSK9</accession>
<dbReference type="SMART" id="SM00418">
    <property type="entry name" value="HTH_ARSR"/>
    <property type="match status" value="1"/>
</dbReference>
<evidence type="ECO:0000313" key="7">
    <source>
        <dbReference type="Proteomes" id="UP000433101"/>
    </source>
</evidence>
<feature type="compositionally biased region" description="Polar residues" evidence="4">
    <location>
        <begin position="105"/>
        <end position="114"/>
    </location>
</feature>
<dbReference type="SUPFAM" id="SSF46785">
    <property type="entry name" value="Winged helix' DNA-binding domain"/>
    <property type="match status" value="1"/>
</dbReference>
<gene>
    <name evidence="6" type="ORF">GR183_05320</name>
</gene>
<protein>
    <submittedName>
        <fullName evidence="6">Metalloregulator ArsR/SmtB family transcription factor</fullName>
    </submittedName>
</protein>
<dbReference type="EMBL" id="WUMV01000002">
    <property type="protein sequence ID" value="MXN64315.1"/>
    <property type="molecule type" value="Genomic_DNA"/>
</dbReference>
<dbReference type="PRINTS" id="PR00778">
    <property type="entry name" value="HTHARSR"/>
</dbReference>
<feature type="compositionally biased region" description="Basic and acidic residues" evidence="4">
    <location>
        <begin position="119"/>
        <end position="135"/>
    </location>
</feature>
<evidence type="ECO:0000256" key="3">
    <source>
        <dbReference type="ARBA" id="ARBA00023163"/>
    </source>
</evidence>
<evidence type="ECO:0000256" key="1">
    <source>
        <dbReference type="ARBA" id="ARBA00023015"/>
    </source>
</evidence>
<sequence>MTSRQADAKPCCGDSDLALLYKALGHPARIDILHVLADCDHACCGEIVSRLSLAQSTVSQHLNVLKCAGLIGCEAKGRCCRYFIRRDAVRDFASLSRSLVEMLQTPGSNESNLSVDRPAVPDDDREAEISRKETP</sequence>
<dbReference type="Gene3D" id="1.10.10.10">
    <property type="entry name" value="Winged helix-like DNA-binding domain superfamily/Winged helix DNA-binding domain"/>
    <property type="match status" value="1"/>
</dbReference>
<dbReference type="Pfam" id="PF01022">
    <property type="entry name" value="HTH_5"/>
    <property type="match status" value="1"/>
</dbReference>
<reference evidence="6 7" key="1">
    <citation type="submission" date="2019-12" db="EMBL/GenBank/DDBJ databases">
        <authorList>
            <person name="Li M."/>
        </authorList>
    </citation>
    <scope>NUCLEOTIDE SEQUENCE [LARGE SCALE GENOMIC DNA]</scope>
    <source>
        <strain evidence="6 7">GBMRC 2046</strain>
    </source>
</reference>
<keyword evidence="2" id="KW-0238">DNA-binding</keyword>
<proteinExistence type="predicted"/>
<dbReference type="PROSITE" id="PS50987">
    <property type="entry name" value="HTH_ARSR_2"/>
    <property type="match status" value="1"/>
</dbReference>
<keyword evidence="3" id="KW-0804">Transcription</keyword>
<dbReference type="InterPro" id="IPR011991">
    <property type="entry name" value="ArsR-like_HTH"/>
</dbReference>